<keyword evidence="3 7" id="KW-1133">Transmembrane helix</keyword>
<feature type="compositionally biased region" description="Basic and acidic residues" evidence="6">
    <location>
        <begin position="342"/>
        <end position="353"/>
    </location>
</feature>
<gene>
    <name evidence="9" type="ORF">RAG0_02051</name>
</gene>
<reference evidence="10" key="1">
    <citation type="submission" date="2016-03" db="EMBL/GenBank/DDBJ databases">
        <authorList>
            <person name="Guldener U."/>
        </authorList>
    </citation>
    <scope>NUCLEOTIDE SEQUENCE [LARGE SCALE GENOMIC DNA]</scope>
    <source>
        <strain evidence="10">04CH-RAC-A.6.1</strain>
    </source>
</reference>
<dbReference type="OrthoDB" id="2496787at2759"/>
<evidence type="ECO:0000256" key="6">
    <source>
        <dbReference type="SAM" id="MobiDB-lite"/>
    </source>
</evidence>
<dbReference type="EMBL" id="FJUX01000008">
    <property type="protein sequence ID" value="CZS91415.1"/>
    <property type="molecule type" value="Genomic_DNA"/>
</dbReference>
<comment type="subcellular location">
    <subcellularLocation>
        <location evidence="1">Membrane</location>
        <topology evidence="1">Multi-pass membrane protein</topology>
    </subcellularLocation>
</comment>
<feature type="transmembrane region" description="Helical" evidence="7">
    <location>
        <begin position="143"/>
        <end position="166"/>
    </location>
</feature>
<evidence type="ECO:0000256" key="4">
    <source>
        <dbReference type="ARBA" id="ARBA00023136"/>
    </source>
</evidence>
<feature type="transmembrane region" description="Helical" evidence="7">
    <location>
        <begin position="30"/>
        <end position="52"/>
    </location>
</feature>
<feature type="domain" description="Rhodopsin" evidence="8">
    <location>
        <begin position="49"/>
        <end position="288"/>
    </location>
</feature>
<name>A0A1E1JZV0_9HELO</name>
<evidence type="ECO:0000256" key="3">
    <source>
        <dbReference type="ARBA" id="ARBA00022989"/>
    </source>
</evidence>
<organism evidence="9 10">
    <name type="scientific">Rhynchosporium agropyri</name>
    <dbReference type="NCBI Taxonomy" id="914238"/>
    <lineage>
        <taxon>Eukaryota</taxon>
        <taxon>Fungi</taxon>
        <taxon>Dikarya</taxon>
        <taxon>Ascomycota</taxon>
        <taxon>Pezizomycotina</taxon>
        <taxon>Leotiomycetes</taxon>
        <taxon>Helotiales</taxon>
        <taxon>Ploettnerulaceae</taxon>
        <taxon>Rhynchosporium</taxon>
    </lineage>
</organism>
<feature type="transmembrane region" description="Helical" evidence="7">
    <location>
        <begin position="224"/>
        <end position="245"/>
    </location>
</feature>
<dbReference type="AlphaFoldDB" id="A0A1E1JZV0"/>
<feature type="transmembrane region" description="Helical" evidence="7">
    <location>
        <begin position="265"/>
        <end position="289"/>
    </location>
</feature>
<dbReference type="PANTHER" id="PTHR33048">
    <property type="entry name" value="PTH11-LIKE INTEGRAL MEMBRANE PROTEIN (AFU_ORTHOLOGUE AFUA_5G11245)"/>
    <property type="match status" value="1"/>
</dbReference>
<keyword evidence="2 7" id="KW-0812">Transmembrane</keyword>
<accession>A0A1E1JZV0</accession>
<dbReference type="Pfam" id="PF20684">
    <property type="entry name" value="Fung_rhodopsin"/>
    <property type="match status" value="1"/>
</dbReference>
<protein>
    <submittedName>
        <fullName evidence="9">Related to integral membrane protein</fullName>
    </submittedName>
</protein>
<feature type="compositionally biased region" description="Basic and acidic residues" evidence="6">
    <location>
        <begin position="366"/>
        <end position="375"/>
    </location>
</feature>
<evidence type="ECO:0000313" key="10">
    <source>
        <dbReference type="Proteomes" id="UP000178912"/>
    </source>
</evidence>
<feature type="transmembrane region" description="Helical" evidence="7">
    <location>
        <begin position="108"/>
        <end position="131"/>
    </location>
</feature>
<sequence length="375" mass="41227">MSPFVGATATPPPAGVIPNLQNPTDVLRTVAIVTNGLALGLTTLVTVGRFYVRVRITRAVFLEDWFCALSWILSTAFCILGLLSPLTAGGGYHAWDVSPATLVHFQRIQYAFTILYGPTIWCIKVALLLILVRVFTPFKRIIWAVWGFIFAMLVYYIIATALKIFICTPLSKFWDPNVQGKCANENLLFTIDTVWSILTDVIILVLPIPLVWSLQVPTTKKIRTIALLGAGGLATAAGITRLILVLDLDDSPYQLGDPTVSLLRINLLVTAELSLGIICACLPAFNIFFTAERQRSRQRSTYHSHSNSSSKPKQHARHLSESSLKLPDLPVMSPIGTPDVITRPEKAVKRDSWPSRNGGVGVTQDSEFRTGEGEV</sequence>
<evidence type="ECO:0000259" key="8">
    <source>
        <dbReference type="Pfam" id="PF20684"/>
    </source>
</evidence>
<comment type="similarity">
    <text evidence="5">Belongs to the SAT4 family.</text>
</comment>
<feature type="transmembrane region" description="Helical" evidence="7">
    <location>
        <begin position="194"/>
        <end position="212"/>
    </location>
</feature>
<dbReference type="GO" id="GO:0016020">
    <property type="term" value="C:membrane"/>
    <property type="evidence" value="ECO:0007669"/>
    <property type="project" value="UniProtKB-SubCell"/>
</dbReference>
<evidence type="ECO:0000313" key="9">
    <source>
        <dbReference type="EMBL" id="CZS91415.1"/>
    </source>
</evidence>
<feature type="region of interest" description="Disordered" evidence="6">
    <location>
        <begin position="299"/>
        <end position="375"/>
    </location>
</feature>
<evidence type="ECO:0000256" key="1">
    <source>
        <dbReference type="ARBA" id="ARBA00004141"/>
    </source>
</evidence>
<evidence type="ECO:0000256" key="2">
    <source>
        <dbReference type="ARBA" id="ARBA00022692"/>
    </source>
</evidence>
<keyword evidence="10" id="KW-1185">Reference proteome</keyword>
<feature type="transmembrane region" description="Helical" evidence="7">
    <location>
        <begin position="64"/>
        <end position="88"/>
    </location>
</feature>
<dbReference type="InterPro" id="IPR049326">
    <property type="entry name" value="Rhodopsin_dom_fungi"/>
</dbReference>
<keyword evidence="4 7" id="KW-0472">Membrane</keyword>
<evidence type="ECO:0000256" key="7">
    <source>
        <dbReference type="SAM" id="Phobius"/>
    </source>
</evidence>
<dbReference type="PANTHER" id="PTHR33048:SF108">
    <property type="entry name" value="INTEGRAL MEMBRANE PROTEIN"/>
    <property type="match status" value="1"/>
</dbReference>
<proteinExistence type="inferred from homology"/>
<evidence type="ECO:0000256" key="5">
    <source>
        <dbReference type="ARBA" id="ARBA00038359"/>
    </source>
</evidence>
<dbReference type="InterPro" id="IPR052337">
    <property type="entry name" value="SAT4-like"/>
</dbReference>
<dbReference type="Proteomes" id="UP000178912">
    <property type="component" value="Unassembled WGS sequence"/>
</dbReference>